<dbReference type="EMBL" id="KZ308583">
    <property type="protein sequence ID" value="KAG8231900.1"/>
    <property type="molecule type" value="Genomic_DNA"/>
</dbReference>
<dbReference type="Proteomes" id="UP000792457">
    <property type="component" value="Unassembled WGS sequence"/>
</dbReference>
<organism evidence="2 3">
    <name type="scientific">Ladona fulva</name>
    <name type="common">Scarce chaser dragonfly</name>
    <name type="synonym">Libellula fulva</name>
    <dbReference type="NCBI Taxonomy" id="123851"/>
    <lineage>
        <taxon>Eukaryota</taxon>
        <taxon>Metazoa</taxon>
        <taxon>Ecdysozoa</taxon>
        <taxon>Arthropoda</taxon>
        <taxon>Hexapoda</taxon>
        <taxon>Insecta</taxon>
        <taxon>Pterygota</taxon>
        <taxon>Palaeoptera</taxon>
        <taxon>Odonata</taxon>
        <taxon>Epiprocta</taxon>
        <taxon>Anisoptera</taxon>
        <taxon>Libelluloidea</taxon>
        <taxon>Libellulidae</taxon>
        <taxon>Ladona</taxon>
    </lineage>
</organism>
<dbReference type="InterPro" id="IPR057347">
    <property type="entry name" value="TANGO6_N"/>
</dbReference>
<dbReference type="InterPro" id="IPR039600">
    <property type="entry name" value="TANGO6/Rtp1"/>
</dbReference>
<dbReference type="PANTHER" id="PTHR20959">
    <property type="entry name" value="TRANSPORT AND GOLGI ORGANIZATION PROTEIN 6 FAMILY MEMBER"/>
    <property type="match status" value="1"/>
</dbReference>
<reference evidence="2" key="2">
    <citation type="submission" date="2017-10" db="EMBL/GenBank/DDBJ databases">
        <title>Ladona fulva Genome sequencing and assembly.</title>
        <authorList>
            <person name="Murali S."/>
            <person name="Richards S."/>
            <person name="Bandaranaike D."/>
            <person name="Bellair M."/>
            <person name="Blankenburg K."/>
            <person name="Chao H."/>
            <person name="Dinh H."/>
            <person name="Doddapaneni H."/>
            <person name="Dugan-Rocha S."/>
            <person name="Elkadiri S."/>
            <person name="Gnanaolivu R."/>
            <person name="Hernandez B."/>
            <person name="Skinner E."/>
            <person name="Javaid M."/>
            <person name="Lee S."/>
            <person name="Li M."/>
            <person name="Ming W."/>
            <person name="Munidasa M."/>
            <person name="Muniz J."/>
            <person name="Nguyen L."/>
            <person name="Hughes D."/>
            <person name="Osuji N."/>
            <person name="Pu L.-L."/>
            <person name="Puazo M."/>
            <person name="Qu C."/>
            <person name="Quiroz J."/>
            <person name="Raj R."/>
            <person name="Weissenberger G."/>
            <person name="Xin Y."/>
            <person name="Zou X."/>
            <person name="Han Y."/>
            <person name="Worley K."/>
            <person name="Muzny D."/>
            <person name="Gibbs R."/>
        </authorList>
    </citation>
    <scope>NUCLEOTIDE SEQUENCE</scope>
    <source>
        <strain evidence="2">Sampled in the wild</strain>
    </source>
</reference>
<reference evidence="2" key="1">
    <citation type="submission" date="2013-04" db="EMBL/GenBank/DDBJ databases">
        <authorList>
            <person name="Qu J."/>
            <person name="Murali S.C."/>
            <person name="Bandaranaike D."/>
            <person name="Bellair M."/>
            <person name="Blankenburg K."/>
            <person name="Chao H."/>
            <person name="Dinh H."/>
            <person name="Doddapaneni H."/>
            <person name="Downs B."/>
            <person name="Dugan-Rocha S."/>
            <person name="Elkadiri S."/>
            <person name="Gnanaolivu R.D."/>
            <person name="Hernandez B."/>
            <person name="Javaid M."/>
            <person name="Jayaseelan J.C."/>
            <person name="Lee S."/>
            <person name="Li M."/>
            <person name="Ming W."/>
            <person name="Munidasa M."/>
            <person name="Muniz J."/>
            <person name="Nguyen L."/>
            <person name="Ongeri F."/>
            <person name="Osuji N."/>
            <person name="Pu L.-L."/>
            <person name="Puazo M."/>
            <person name="Qu C."/>
            <person name="Quiroz J."/>
            <person name="Raj R."/>
            <person name="Weissenberger G."/>
            <person name="Xin Y."/>
            <person name="Zou X."/>
            <person name="Han Y."/>
            <person name="Richards S."/>
            <person name="Worley K."/>
            <person name="Muzny D."/>
            <person name="Gibbs R."/>
        </authorList>
    </citation>
    <scope>NUCLEOTIDE SEQUENCE</scope>
    <source>
        <strain evidence="2">Sampled in the wild</strain>
    </source>
</reference>
<protein>
    <recommendedName>
        <fullName evidence="1">TANGO6 N-terminal domain-containing protein</fullName>
    </recommendedName>
</protein>
<accession>A0A8K0KDV8</accession>
<evidence type="ECO:0000259" key="1">
    <source>
        <dbReference type="Pfam" id="PF25267"/>
    </source>
</evidence>
<gene>
    <name evidence="2" type="ORF">J437_LFUL011369</name>
</gene>
<dbReference type="Pfam" id="PF25267">
    <property type="entry name" value="TANGO6_N"/>
    <property type="match status" value="1"/>
</dbReference>
<dbReference type="GO" id="GO:0009306">
    <property type="term" value="P:protein secretion"/>
    <property type="evidence" value="ECO:0007669"/>
    <property type="project" value="TreeGrafter"/>
</dbReference>
<evidence type="ECO:0000313" key="3">
    <source>
        <dbReference type="Proteomes" id="UP000792457"/>
    </source>
</evidence>
<dbReference type="AlphaFoldDB" id="A0A8K0KDV8"/>
<sequence length="313" mass="35096">MGLEMDHSFVSYGEALCLLVDLPEKGSNLRAAFEKNIKNVCDKLAITDLSVLPTLKRFGLEVDENSDVRWKWVSLALHIFLSLKERAQEKELLLSVRQGKGIKSCLEFIISMGILPSLIPGVGIPLAKRCSSAAVHWIIQGDQDKDDARNSIIELHKRLSAVTKVLLSCIEADFLRGPILSKHLCDILAALCQLSMAPLKKPRDNHGGVVKENVGQQLREFPPIEDENSCSSIFSKKRPPAKKSVLVTEVTEEINVDFFKKKNEDFIMTPELWNYLQVERKAFSKILDDLVCDTYQPLVIRDLISLLGSPDKS</sequence>
<evidence type="ECO:0000313" key="2">
    <source>
        <dbReference type="EMBL" id="KAG8231900.1"/>
    </source>
</evidence>
<keyword evidence="3" id="KW-1185">Reference proteome</keyword>
<dbReference type="OrthoDB" id="39591at2759"/>
<feature type="non-terminal residue" evidence="2">
    <location>
        <position position="1"/>
    </location>
</feature>
<proteinExistence type="predicted"/>
<feature type="domain" description="TANGO6 N-terminal" evidence="1">
    <location>
        <begin position="94"/>
        <end position="204"/>
    </location>
</feature>
<comment type="caution">
    <text evidence="2">The sequence shown here is derived from an EMBL/GenBank/DDBJ whole genome shotgun (WGS) entry which is preliminary data.</text>
</comment>
<name>A0A8K0KDV8_LADFU</name>
<dbReference type="PANTHER" id="PTHR20959:SF1">
    <property type="entry name" value="TRANSPORT AND GOLGI ORGANIZATION PROTEIN 6 HOMOLOG"/>
    <property type="match status" value="1"/>
</dbReference>